<dbReference type="GO" id="GO:0000307">
    <property type="term" value="C:cyclin-dependent protein kinase holoenzyme complex"/>
    <property type="evidence" value="ECO:0007669"/>
    <property type="project" value="TreeGrafter"/>
</dbReference>
<proteinExistence type="predicted"/>
<dbReference type="GO" id="GO:0016538">
    <property type="term" value="F:cyclin-dependent protein serine/threonine kinase regulator activity"/>
    <property type="evidence" value="ECO:0007669"/>
    <property type="project" value="TreeGrafter"/>
</dbReference>
<gene>
    <name evidence="2" type="ORF">EXIGLDRAFT_782993</name>
</gene>
<feature type="compositionally biased region" description="Low complexity" evidence="1">
    <location>
        <begin position="15"/>
        <end position="43"/>
    </location>
</feature>
<dbReference type="GO" id="GO:0005634">
    <property type="term" value="C:nucleus"/>
    <property type="evidence" value="ECO:0007669"/>
    <property type="project" value="TreeGrafter"/>
</dbReference>
<reference evidence="2 3" key="1">
    <citation type="journal article" date="2016" name="Mol. Biol. Evol.">
        <title>Comparative Genomics of Early-Diverging Mushroom-Forming Fungi Provides Insights into the Origins of Lignocellulose Decay Capabilities.</title>
        <authorList>
            <person name="Nagy L.G."/>
            <person name="Riley R."/>
            <person name="Tritt A."/>
            <person name="Adam C."/>
            <person name="Daum C."/>
            <person name="Floudas D."/>
            <person name="Sun H."/>
            <person name="Yadav J.S."/>
            <person name="Pangilinan J."/>
            <person name="Larsson K.H."/>
            <person name="Matsuura K."/>
            <person name="Barry K."/>
            <person name="Labutti K."/>
            <person name="Kuo R."/>
            <person name="Ohm R.A."/>
            <person name="Bhattacharya S.S."/>
            <person name="Shirouzu T."/>
            <person name="Yoshinaga Y."/>
            <person name="Martin F.M."/>
            <person name="Grigoriev I.V."/>
            <person name="Hibbett D.S."/>
        </authorList>
    </citation>
    <scope>NUCLEOTIDE SEQUENCE [LARGE SCALE GENOMIC DNA]</scope>
    <source>
        <strain evidence="2 3">HHB12029</strain>
    </source>
</reference>
<dbReference type="Gene3D" id="1.10.472.10">
    <property type="entry name" value="Cyclin-like"/>
    <property type="match status" value="1"/>
</dbReference>
<dbReference type="AlphaFoldDB" id="A0A166NBI0"/>
<feature type="non-terminal residue" evidence="2">
    <location>
        <position position="353"/>
    </location>
</feature>
<evidence type="ECO:0008006" key="4">
    <source>
        <dbReference type="Google" id="ProtNLM"/>
    </source>
</evidence>
<evidence type="ECO:0000313" key="3">
    <source>
        <dbReference type="Proteomes" id="UP000077266"/>
    </source>
</evidence>
<feature type="region of interest" description="Disordered" evidence="1">
    <location>
        <begin position="13"/>
        <end position="58"/>
    </location>
</feature>
<accession>A0A166NBI0</accession>
<dbReference type="OrthoDB" id="286814at2759"/>
<name>A0A166NBI0_EXIGL</name>
<dbReference type="InParanoid" id="A0A166NBI0"/>
<keyword evidence="3" id="KW-1185">Reference proteome</keyword>
<organism evidence="2 3">
    <name type="scientific">Exidia glandulosa HHB12029</name>
    <dbReference type="NCBI Taxonomy" id="1314781"/>
    <lineage>
        <taxon>Eukaryota</taxon>
        <taxon>Fungi</taxon>
        <taxon>Dikarya</taxon>
        <taxon>Basidiomycota</taxon>
        <taxon>Agaricomycotina</taxon>
        <taxon>Agaricomycetes</taxon>
        <taxon>Auriculariales</taxon>
        <taxon>Exidiaceae</taxon>
        <taxon>Exidia</taxon>
    </lineage>
</organism>
<dbReference type="PANTHER" id="PTHR15615">
    <property type="match status" value="1"/>
</dbReference>
<dbReference type="STRING" id="1314781.A0A166NBI0"/>
<dbReference type="PANTHER" id="PTHR15615:SF36">
    <property type="entry name" value="PHO85 CYCLIN-5"/>
    <property type="match status" value="1"/>
</dbReference>
<dbReference type="CDD" id="cd20557">
    <property type="entry name" value="CYCLIN_ScPCL1-like"/>
    <property type="match status" value="1"/>
</dbReference>
<dbReference type="GO" id="GO:0019901">
    <property type="term" value="F:protein kinase binding"/>
    <property type="evidence" value="ECO:0007669"/>
    <property type="project" value="InterPro"/>
</dbReference>
<dbReference type="InterPro" id="IPR013922">
    <property type="entry name" value="Cyclin_PHO80-like"/>
</dbReference>
<protein>
    <recommendedName>
        <fullName evidence="4">Cyclin N-terminal domain-containing protein</fullName>
    </recommendedName>
</protein>
<evidence type="ECO:0000256" key="1">
    <source>
        <dbReference type="SAM" id="MobiDB-lite"/>
    </source>
</evidence>
<evidence type="ECO:0000313" key="2">
    <source>
        <dbReference type="EMBL" id="KZV78973.1"/>
    </source>
</evidence>
<dbReference type="Pfam" id="PF08613">
    <property type="entry name" value="Cyclin"/>
    <property type="match status" value="1"/>
</dbReference>
<dbReference type="EMBL" id="KV426711">
    <property type="protein sequence ID" value="KZV78973.1"/>
    <property type="molecule type" value="Genomic_DNA"/>
</dbReference>
<dbReference type="Proteomes" id="UP000077266">
    <property type="component" value="Unassembled WGS sequence"/>
</dbReference>
<sequence length="353" mass="38291">MASIFHADRLSRWHPYPASHSPAASSASGESSSSSSKRPPTASRNTLSSTFRETRTAPVSRGAPLEFVPVVRADHGLSARRSRVSADALTPEAKLDSARCLVERAVNIVTSAWKTVENTPFPVTARITPSSIDLAVAASPSANASHGVFCPHLAQLKISAHKGSLYPYEATPKHMPLEKFIHELLRNTRTNFITLQTALCYVEVIAAKLHAVVQEEAEYMVLRASVDSNDDGSLVPPLPSPLLCPRRTFLASILLASKFLQDRPYSNKAWGKVSGLRASEVGRCERALFASLDWRLWVGKGAEAAQTIEGLDMVPLIPETEQFEPGEVKTLPTLLSSDATKASIEGQDMFPPL</sequence>